<name>A0A8I0H9F5_XANCI</name>
<dbReference type="PANTHER" id="PTHR23076:SF113">
    <property type="entry name" value="ATP-DEPENDENT ZINC METALLOPROTEASE FTSH 1, CHLOROPLASTIC-RELATED"/>
    <property type="match status" value="1"/>
</dbReference>
<evidence type="ECO:0000259" key="2">
    <source>
        <dbReference type="Pfam" id="PF01434"/>
    </source>
</evidence>
<evidence type="ECO:0000313" key="4">
    <source>
        <dbReference type="Proteomes" id="UP000653002"/>
    </source>
</evidence>
<protein>
    <submittedName>
        <fullName evidence="3">AAA family ATPase</fullName>
    </submittedName>
</protein>
<proteinExistence type="predicted"/>
<comment type="caution">
    <text evidence="3">The sequence shown here is derived from an EMBL/GenBank/DDBJ whole genome shotgun (WGS) entry which is preliminary data.</text>
</comment>
<dbReference type="EMBL" id="JAABFR010001821">
    <property type="protein sequence ID" value="MBD4338915.1"/>
    <property type="molecule type" value="Genomic_DNA"/>
</dbReference>
<dbReference type="Pfam" id="PF01434">
    <property type="entry name" value="Peptidase_M41"/>
    <property type="match status" value="1"/>
</dbReference>
<dbReference type="AlphaFoldDB" id="A0A8I0H9F5"/>
<gene>
    <name evidence="3" type="ORF">GUH15_23250</name>
</gene>
<feature type="non-terminal residue" evidence="3">
    <location>
        <position position="82"/>
    </location>
</feature>
<comment type="subcellular location">
    <subcellularLocation>
        <location evidence="1">Membrane</location>
    </subcellularLocation>
</comment>
<sequence length="82" mass="9382">IARAMVTQYGMSKKFGLIGLEIQASQYLDNRPVMNCSDVTEAEIDQEVMKILKDSYEEAKRLLTEHRTTLDKIAAFLIEKET</sequence>
<dbReference type="PANTHER" id="PTHR23076">
    <property type="entry name" value="METALLOPROTEASE M41 FTSH"/>
    <property type="match status" value="1"/>
</dbReference>
<dbReference type="GO" id="GO:0006508">
    <property type="term" value="P:proteolysis"/>
    <property type="evidence" value="ECO:0007669"/>
    <property type="project" value="InterPro"/>
</dbReference>
<dbReference type="GO" id="GO:0004222">
    <property type="term" value="F:metalloendopeptidase activity"/>
    <property type="evidence" value="ECO:0007669"/>
    <property type="project" value="InterPro"/>
</dbReference>
<accession>A0A8I0H9F5</accession>
<reference evidence="3" key="1">
    <citation type="submission" date="2020-01" db="EMBL/GenBank/DDBJ databases">
        <authorList>
            <person name="Richard D."/>
        </authorList>
    </citation>
    <scope>NUCLEOTIDE SEQUENCE</scope>
    <source>
        <strain evidence="3">JP541</strain>
    </source>
</reference>
<feature type="domain" description="Peptidase M41" evidence="2">
    <location>
        <begin position="1"/>
        <end position="82"/>
    </location>
</feature>
<dbReference type="GO" id="GO:0004176">
    <property type="term" value="F:ATP-dependent peptidase activity"/>
    <property type="evidence" value="ECO:0007669"/>
    <property type="project" value="InterPro"/>
</dbReference>
<dbReference type="GO" id="GO:0016020">
    <property type="term" value="C:membrane"/>
    <property type="evidence" value="ECO:0007669"/>
    <property type="project" value="UniProtKB-SubCell"/>
</dbReference>
<organism evidence="3 4">
    <name type="scientific">Xanthomonas citri pv. citri</name>
    <dbReference type="NCBI Taxonomy" id="611301"/>
    <lineage>
        <taxon>Bacteria</taxon>
        <taxon>Pseudomonadati</taxon>
        <taxon>Pseudomonadota</taxon>
        <taxon>Gammaproteobacteria</taxon>
        <taxon>Lysobacterales</taxon>
        <taxon>Lysobacteraceae</taxon>
        <taxon>Xanthomonas</taxon>
    </lineage>
</organism>
<evidence type="ECO:0000256" key="1">
    <source>
        <dbReference type="ARBA" id="ARBA00004370"/>
    </source>
</evidence>
<dbReference type="Gene3D" id="1.20.58.760">
    <property type="entry name" value="Peptidase M41"/>
    <property type="match status" value="1"/>
</dbReference>
<dbReference type="SUPFAM" id="SSF140990">
    <property type="entry name" value="FtsH protease domain-like"/>
    <property type="match status" value="1"/>
</dbReference>
<dbReference type="Proteomes" id="UP000653002">
    <property type="component" value="Unassembled WGS sequence"/>
</dbReference>
<dbReference type="InterPro" id="IPR037219">
    <property type="entry name" value="Peptidase_M41-like"/>
</dbReference>
<feature type="non-terminal residue" evidence="3">
    <location>
        <position position="1"/>
    </location>
</feature>
<dbReference type="InterPro" id="IPR000642">
    <property type="entry name" value="Peptidase_M41"/>
</dbReference>
<evidence type="ECO:0000313" key="3">
    <source>
        <dbReference type="EMBL" id="MBD4338915.1"/>
    </source>
</evidence>
<dbReference type="GO" id="GO:0005524">
    <property type="term" value="F:ATP binding"/>
    <property type="evidence" value="ECO:0007669"/>
    <property type="project" value="InterPro"/>
</dbReference>